<evidence type="ECO:0000256" key="3">
    <source>
        <dbReference type="ARBA" id="ARBA00022729"/>
    </source>
</evidence>
<dbReference type="Proteomes" id="UP000054248">
    <property type="component" value="Unassembled WGS sequence"/>
</dbReference>
<evidence type="ECO:0000256" key="2">
    <source>
        <dbReference type="ARBA" id="ARBA00022525"/>
    </source>
</evidence>
<feature type="domain" description="CFEM" evidence="6">
    <location>
        <begin position="1"/>
        <end position="116"/>
    </location>
</feature>
<dbReference type="AlphaFoldDB" id="A0A0C3PQB7"/>
<dbReference type="STRING" id="1051891.A0A0C3PQB7"/>
<name>A0A0C3PQB7_9AGAM</name>
<dbReference type="GO" id="GO:0005576">
    <property type="term" value="C:extracellular region"/>
    <property type="evidence" value="ECO:0007669"/>
    <property type="project" value="UniProtKB-SubCell"/>
</dbReference>
<sequence>MRFSTVIVAIAASVVSASFLVERQSGSFPACGIPCLTNADVGTCAPTNNTCLCKSEVYLRVTTTCIKSSCSAADYATAADLGQQLCKAAGVDASTNPAAQPSGTTTTPTSNAATGSVVGKGMVVGGFVAAAAVLAL</sequence>
<dbReference type="PROSITE" id="PS52012">
    <property type="entry name" value="CFEM"/>
    <property type="match status" value="1"/>
</dbReference>
<evidence type="ECO:0000259" key="6">
    <source>
        <dbReference type="PROSITE" id="PS52012"/>
    </source>
</evidence>
<keyword evidence="8" id="KW-1185">Reference proteome</keyword>
<evidence type="ECO:0000313" key="8">
    <source>
        <dbReference type="Proteomes" id="UP000054248"/>
    </source>
</evidence>
<reference evidence="8" key="2">
    <citation type="submission" date="2015-01" db="EMBL/GenBank/DDBJ databases">
        <title>Evolutionary Origins and Diversification of the Mycorrhizal Mutualists.</title>
        <authorList>
            <consortium name="DOE Joint Genome Institute"/>
            <consortium name="Mycorrhizal Genomics Consortium"/>
            <person name="Kohler A."/>
            <person name="Kuo A."/>
            <person name="Nagy L.G."/>
            <person name="Floudas D."/>
            <person name="Copeland A."/>
            <person name="Barry K.W."/>
            <person name="Cichocki N."/>
            <person name="Veneault-Fourrey C."/>
            <person name="LaButti K."/>
            <person name="Lindquist E.A."/>
            <person name="Lipzen A."/>
            <person name="Lundell T."/>
            <person name="Morin E."/>
            <person name="Murat C."/>
            <person name="Riley R."/>
            <person name="Ohm R."/>
            <person name="Sun H."/>
            <person name="Tunlid A."/>
            <person name="Henrissat B."/>
            <person name="Grigoriev I.V."/>
            <person name="Hibbett D.S."/>
            <person name="Martin F."/>
        </authorList>
    </citation>
    <scope>NUCLEOTIDE SEQUENCE [LARGE SCALE GENOMIC DNA]</scope>
    <source>
        <strain evidence="8">MUT 4182</strain>
    </source>
</reference>
<feature type="chain" id="PRO_5002177008" description="CFEM domain-containing protein" evidence="5">
    <location>
        <begin position="18"/>
        <end position="136"/>
    </location>
</feature>
<gene>
    <name evidence="7" type="ORF">M407DRAFT_183030</name>
</gene>
<keyword evidence="4" id="KW-1015">Disulfide bond</keyword>
<comment type="subcellular location">
    <subcellularLocation>
        <location evidence="1">Secreted</location>
    </subcellularLocation>
</comment>
<keyword evidence="2" id="KW-0964">Secreted</keyword>
<reference evidence="7 8" key="1">
    <citation type="submission" date="2014-04" db="EMBL/GenBank/DDBJ databases">
        <authorList>
            <consortium name="DOE Joint Genome Institute"/>
            <person name="Kuo A."/>
            <person name="Girlanda M."/>
            <person name="Perotto S."/>
            <person name="Kohler A."/>
            <person name="Nagy L.G."/>
            <person name="Floudas D."/>
            <person name="Copeland A."/>
            <person name="Barry K.W."/>
            <person name="Cichocki N."/>
            <person name="Veneault-Fourrey C."/>
            <person name="LaButti K."/>
            <person name="Lindquist E.A."/>
            <person name="Lipzen A."/>
            <person name="Lundell T."/>
            <person name="Morin E."/>
            <person name="Murat C."/>
            <person name="Sun H."/>
            <person name="Tunlid A."/>
            <person name="Henrissat B."/>
            <person name="Grigoriev I.V."/>
            <person name="Hibbett D.S."/>
            <person name="Martin F."/>
            <person name="Nordberg H.P."/>
            <person name="Cantor M.N."/>
            <person name="Hua S.X."/>
        </authorList>
    </citation>
    <scope>NUCLEOTIDE SEQUENCE [LARGE SCALE GENOMIC DNA]</scope>
    <source>
        <strain evidence="7 8">MUT 4182</strain>
    </source>
</reference>
<evidence type="ECO:0000256" key="1">
    <source>
        <dbReference type="ARBA" id="ARBA00004613"/>
    </source>
</evidence>
<evidence type="ECO:0000256" key="4">
    <source>
        <dbReference type="ARBA" id="ARBA00023157"/>
    </source>
</evidence>
<dbReference type="SMART" id="SM00747">
    <property type="entry name" value="CFEM"/>
    <property type="match status" value="1"/>
</dbReference>
<evidence type="ECO:0000256" key="5">
    <source>
        <dbReference type="SAM" id="SignalP"/>
    </source>
</evidence>
<dbReference type="Pfam" id="PF05730">
    <property type="entry name" value="CFEM"/>
    <property type="match status" value="1"/>
</dbReference>
<dbReference type="InterPro" id="IPR008427">
    <property type="entry name" value="Extracellular_membr_CFEM_dom"/>
</dbReference>
<keyword evidence="3 5" id="KW-0732">Signal</keyword>
<proteinExistence type="predicted"/>
<evidence type="ECO:0000313" key="7">
    <source>
        <dbReference type="EMBL" id="KIO16740.1"/>
    </source>
</evidence>
<organism evidence="7 8">
    <name type="scientific">Tulasnella calospora MUT 4182</name>
    <dbReference type="NCBI Taxonomy" id="1051891"/>
    <lineage>
        <taxon>Eukaryota</taxon>
        <taxon>Fungi</taxon>
        <taxon>Dikarya</taxon>
        <taxon>Basidiomycota</taxon>
        <taxon>Agaricomycotina</taxon>
        <taxon>Agaricomycetes</taxon>
        <taxon>Cantharellales</taxon>
        <taxon>Tulasnellaceae</taxon>
        <taxon>Tulasnella</taxon>
    </lineage>
</organism>
<dbReference type="EMBL" id="KN823492">
    <property type="protein sequence ID" value="KIO16740.1"/>
    <property type="molecule type" value="Genomic_DNA"/>
</dbReference>
<dbReference type="OrthoDB" id="3065412at2759"/>
<feature type="signal peptide" evidence="5">
    <location>
        <begin position="1"/>
        <end position="17"/>
    </location>
</feature>
<protein>
    <recommendedName>
        <fullName evidence="6">CFEM domain-containing protein</fullName>
    </recommendedName>
</protein>
<accession>A0A0C3PQB7</accession>
<dbReference type="HOGENOM" id="CLU_063084_3_1_1"/>